<evidence type="ECO:0000313" key="2">
    <source>
        <dbReference type="EMBL" id="AFZ57129.1"/>
    </source>
</evidence>
<evidence type="ECO:0000256" key="1">
    <source>
        <dbReference type="SAM" id="MobiDB-lite"/>
    </source>
</evidence>
<reference evidence="3" key="1">
    <citation type="journal article" date="2013" name="Proc. Natl. Acad. Sci. U.S.A.">
        <title>Improving the coverage of the cyanobacterial phylum using diversity-driven genome sequencing.</title>
        <authorList>
            <person name="Shih P.M."/>
            <person name="Wu D."/>
            <person name="Latifi A."/>
            <person name="Axen S.D."/>
            <person name="Fewer D.P."/>
            <person name="Talla E."/>
            <person name="Calteau A."/>
            <person name="Cai F."/>
            <person name="Tandeau de Marsac N."/>
            <person name="Rippka R."/>
            <person name="Herdman M."/>
            <person name="Sivonen K."/>
            <person name="Coursin T."/>
            <person name="Laurent T."/>
            <person name="Goodwin L."/>
            <person name="Nolan M."/>
            <person name="Davenport K.W."/>
            <person name="Han C.S."/>
            <person name="Rubin E.M."/>
            <person name="Eisen J.A."/>
            <person name="Woyke T."/>
            <person name="Gugger M."/>
            <person name="Kerfeld C.A."/>
        </authorList>
    </citation>
    <scope>NUCLEOTIDE SEQUENCE [LARGE SCALE GENOMIC DNA]</scope>
    <source>
        <strain evidence="3">ATCC 27899 / PCC 7122</strain>
    </source>
</reference>
<sequence>MSNQKATSKPKLKTQQIYTKAKKPQPPKGLGKPKTE</sequence>
<dbReference type="EMBL" id="CP003659">
    <property type="protein sequence ID" value="AFZ57129.1"/>
    <property type="molecule type" value="Genomic_DNA"/>
</dbReference>
<dbReference type="KEGG" id="acy:Anacy_1627"/>
<gene>
    <name evidence="2" type="ordered locus">Anacy_1627</name>
</gene>
<dbReference type="Proteomes" id="UP000010474">
    <property type="component" value="Chromosome"/>
</dbReference>
<dbReference type="HOGENOM" id="CLU_3354170_0_0_3"/>
<dbReference type="STRING" id="272123.Anacy_1627"/>
<feature type="compositionally biased region" description="Polar residues" evidence="1">
    <location>
        <begin position="1"/>
        <end position="18"/>
    </location>
</feature>
<feature type="region of interest" description="Disordered" evidence="1">
    <location>
        <begin position="1"/>
        <end position="36"/>
    </location>
</feature>
<evidence type="ECO:0000313" key="3">
    <source>
        <dbReference type="Proteomes" id="UP000010474"/>
    </source>
</evidence>
<accession>K9ZEH0</accession>
<name>K9ZEH0_ANACC</name>
<keyword evidence="3" id="KW-1185">Reference proteome</keyword>
<proteinExistence type="predicted"/>
<organism evidence="2 3">
    <name type="scientific">Anabaena cylindrica (strain ATCC 27899 / PCC 7122)</name>
    <dbReference type="NCBI Taxonomy" id="272123"/>
    <lineage>
        <taxon>Bacteria</taxon>
        <taxon>Bacillati</taxon>
        <taxon>Cyanobacteriota</taxon>
        <taxon>Cyanophyceae</taxon>
        <taxon>Nostocales</taxon>
        <taxon>Nostocaceae</taxon>
        <taxon>Anabaena</taxon>
    </lineage>
</organism>
<dbReference type="AlphaFoldDB" id="K9ZEH0"/>
<protein>
    <submittedName>
        <fullName evidence="2">Uncharacterized protein</fullName>
    </submittedName>
</protein>